<accession>A0A1A9UFS9</accession>
<keyword evidence="1" id="KW-0472">Membrane</keyword>
<evidence type="ECO:0000313" key="3">
    <source>
        <dbReference type="Proteomes" id="UP000078200"/>
    </source>
</evidence>
<protein>
    <submittedName>
        <fullName evidence="2">Uncharacterized protein</fullName>
    </submittedName>
</protein>
<dbReference type="EnsemblMetazoa" id="GAUT003455-RA">
    <property type="protein sequence ID" value="GAUT003455-PA"/>
    <property type="gene ID" value="GAUT003455"/>
</dbReference>
<keyword evidence="1" id="KW-0812">Transmembrane</keyword>
<dbReference type="AlphaFoldDB" id="A0A1A9UFS9"/>
<feature type="transmembrane region" description="Helical" evidence="1">
    <location>
        <begin position="133"/>
        <end position="155"/>
    </location>
</feature>
<dbReference type="Proteomes" id="UP000078200">
    <property type="component" value="Unassembled WGS sequence"/>
</dbReference>
<evidence type="ECO:0000313" key="2">
    <source>
        <dbReference type="EnsemblMetazoa" id="GAUT003455-PA"/>
    </source>
</evidence>
<organism evidence="2 3">
    <name type="scientific">Glossina austeni</name>
    <name type="common">Savannah tsetse fly</name>
    <dbReference type="NCBI Taxonomy" id="7395"/>
    <lineage>
        <taxon>Eukaryota</taxon>
        <taxon>Metazoa</taxon>
        <taxon>Ecdysozoa</taxon>
        <taxon>Arthropoda</taxon>
        <taxon>Hexapoda</taxon>
        <taxon>Insecta</taxon>
        <taxon>Pterygota</taxon>
        <taxon>Neoptera</taxon>
        <taxon>Endopterygota</taxon>
        <taxon>Diptera</taxon>
        <taxon>Brachycera</taxon>
        <taxon>Muscomorpha</taxon>
        <taxon>Hippoboscoidea</taxon>
        <taxon>Glossinidae</taxon>
        <taxon>Glossina</taxon>
    </lineage>
</organism>
<sequence>MFDIKSNQWLVKLGGLKQELESTTCLESLIREANRPLVKQREGASDDDHLVYTNYDDAPVMVENEDEGFAICFSTVYGTRFSTIYGIGFSTGTGLTRSIGIVTSSTMGTATVLVTGTSMGTGLLSALEFEAEILLPYAALASMLANVGVMLRLWYHYCCEYLLRRNC</sequence>
<dbReference type="VEuPathDB" id="VectorBase:GAUT003455"/>
<feature type="transmembrane region" description="Helical" evidence="1">
    <location>
        <begin position="107"/>
        <end position="127"/>
    </location>
</feature>
<name>A0A1A9UFS9_GLOAU</name>
<keyword evidence="1" id="KW-1133">Transmembrane helix</keyword>
<reference evidence="2" key="1">
    <citation type="submission" date="2020-05" db="UniProtKB">
        <authorList>
            <consortium name="EnsemblMetazoa"/>
        </authorList>
    </citation>
    <scope>IDENTIFICATION</scope>
    <source>
        <strain evidence="2">TTRI</strain>
    </source>
</reference>
<keyword evidence="3" id="KW-1185">Reference proteome</keyword>
<proteinExistence type="predicted"/>
<evidence type="ECO:0000256" key="1">
    <source>
        <dbReference type="SAM" id="Phobius"/>
    </source>
</evidence>